<organism evidence="1 2">
    <name type="scientific">Portunus trituberculatus</name>
    <name type="common">Swimming crab</name>
    <name type="synonym">Neptunus trituberculatus</name>
    <dbReference type="NCBI Taxonomy" id="210409"/>
    <lineage>
        <taxon>Eukaryota</taxon>
        <taxon>Metazoa</taxon>
        <taxon>Ecdysozoa</taxon>
        <taxon>Arthropoda</taxon>
        <taxon>Crustacea</taxon>
        <taxon>Multicrustacea</taxon>
        <taxon>Malacostraca</taxon>
        <taxon>Eumalacostraca</taxon>
        <taxon>Eucarida</taxon>
        <taxon>Decapoda</taxon>
        <taxon>Pleocyemata</taxon>
        <taxon>Brachyura</taxon>
        <taxon>Eubrachyura</taxon>
        <taxon>Portunoidea</taxon>
        <taxon>Portunidae</taxon>
        <taxon>Portuninae</taxon>
        <taxon>Portunus</taxon>
    </lineage>
</organism>
<dbReference type="AlphaFoldDB" id="A0A5B7HGI8"/>
<reference evidence="1 2" key="1">
    <citation type="submission" date="2019-05" db="EMBL/GenBank/DDBJ databases">
        <title>Another draft genome of Portunus trituberculatus and its Hox gene families provides insights of decapod evolution.</title>
        <authorList>
            <person name="Jeong J.-H."/>
            <person name="Song I."/>
            <person name="Kim S."/>
            <person name="Choi T."/>
            <person name="Kim D."/>
            <person name="Ryu S."/>
            <person name="Kim W."/>
        </authorList>
    </citation>
    <scope>NUCLEOTIDE SEQUENCE [LARGE SCALE GENOMIC DNA]</scope>
    <source>
        <tissue evidence="1">Muscle</tissue>
    </source>
</reference>
<keyword evidence="2" id="KW-1185">Reference proteome</keyword>
<sequence>MKITFKLDEDELVQVKAVYNWLAHGEMMVSRVGALFSITATTIIAAVASTTTSAAAPASSTFPST</sequence>
<accession>A0A5B7HGI8</accession>
<evidence type="ECO:0000313" key="2">
    <source>
        <dbReference type="Proteomes" id="UP000324222"/>
    </source>
</evidence>
<gene>
    <name evidence="1" type="ORF">E2C01_063239</name>
</gene>
<dbReference type="EMBL" id="VSRR010028760">
    <property type="protein sequence ID" value="MPC69026.1"/>
    <property type="molecule type" value="Genomic_DNA"/>
</dbReference>
<dbReference type="Proteomes" id="UP000324222">
    <property type="component" value="Unassembled WGS sequence"/>
</dbReference>
<evidence type="ECO:0000313" key="1">
    <source>
        <dbReference type="EMBL" id="MPC69026.1"/>
    </source>
</evidence>
<name>A0A5B7HGI8_PORTR</name>
<proteinExistence type="predicted"/>
<comment type="caution">
    <text evidence="1">The sequence shown here is derived from an EMBL/GenBank/DDBJ whole genome shotgun (WGS) entry which is preliminary data.</text>
</comment>
<protein>
    <submittedName>
        <fullName evidence="1">Uncharacterized protein</fullName>
    </submittedName>
</protein>